<dbReference type="Proteomes" id="UP001432222">
    <property type="component" value="Chromosome"/>
</dbReference>
<evidence type="ECO:0000256" key="6">
    <source>
        <dbReference type="ARBA" id="ARBA00022692"/>
    </source>
</evidence>
<keyword evidence="8 12" id="KW-1133">Transmembrane helix</keyword>
<evidence type="ECO:0000256" key="9">
    <source>
        <dbReference type="ARBA" id="ARBA00023012"/>
    </source>
</evidence>
<evidence type="ECO:0000256" key="7">
    <source>
        <dbReference type="ARBA" id="ARBA00022777"/>
    </source>
</evidence>
<reference evidence="14" key="1">
    <citation type="submission" date="2022-10" db="EMBL/GenBank/DDBJ databases">
        <title>The complete genomes of actinobacterial strains from the NBC collection.</title>
        <authorList>
            <person name="Joergensen T.S."/>
            <person name="Alvarez Arevalo M."/>
            <person name="Sterndorff E.B."/>
            <person name="Faurdal D."/>
            <person name="Vuksanovic O."/>
            <person name="Mourched A.-S."/>
            <person name="Charusanti P."/>
            <person name="Shaw S."/>
            <person name="Blin K."/>
            <person name="Weber T."/>
        </authorList>
    </citation>
    <scope>NUCLEOTIDE SEQUENCE</scope>
    <source>
        <strain evidence="14">NBC_00222</strain>
    </source>
</reference>
<dbReference type="EC" id="2.7.13.3" evidence="3"/>
<keyword evidence="6 12" id="KW-0812">Transmembrane</keyword>
<keyword evidence="5" id="KW-0808">Transferase</keyword>
<dbReference type="InterPro" id="IPR003661">
    <property type="entry name" value="HisK_dim/P_dom"/>
</dbReference>
<keyword evidence="10 12" id="KW-0472">Membrane</keyword>
<dbReference type="Pfam" id="PF02518">
    <property type="entry name" value="HATPase_c"/>
    <property type="match status" value="1"/>
</dbReference>
<evidence type="ECO:0000256" key="3">
    <source>
        <dbReference type="ARBA" id="ARBA00012438"/>
    </source>
</evidence>
<dbReference type="InterPro" id="IPR036097">
    <property type="entry name" value="HisK_dim/P_sf"/>
</dbReference>
<keyword evidence="7 14" id="KW-0418">Kinase</keyword>
<evidence type="ECO:0000313" key="15">
    <source>
        <dbReference type="Proteomes" id="UP001432222"/>
    </source>
</evidence>
<feature type="transmembrane region" description="Helical" evidence="12">
    <location>
        <begin position="6"/>
        <end position="31"/>
    </location>
</feature>
<proteinExistence type="predicted"/>
<keyword evidence="4" id="KW-0597">Phosphoprotein</keyword>
<organism evidence="14 15">
    <name type="scientific">Kitasatospora purpeofusca</name>
    <dbReference type="NCBI Taxonomy" id="67352"/>
    <lineage>
        <taxon>Bacteria</taxon>
        <taxon>Bacillati</taxon>
        <taxon>Actinomycetota</taxon>
        <taxon>Actinomycetes</taxon>
        <taxon>Kitasatosporales</taxon>
        <taxon>Streptomycetaceae</taxon>
        <taxon>Kitasatospora</taxon>
    </lineage>
</organism>
<evidence type="ECO:0000256" key="12">
    <source>
        <dbReference type="SAM" id="Phobius"/>
    </source>
</evidence>
<evidence type="ECO:0000256" key="10">
    <source>
        <dbReference type="ARBA" id="ARBA00023136"/>
    </source>
</evidence>
<dbReference type="SUPFAM" id="SSF47384">
    <property type="entry name" value="Homodimeric domain of signal transducing histidine kinase"/>
    <property type="match status" value="1"/>
</dbReference>
<dbReference type="RefSeq" id="WP_328958434.1">
    <property type="nucleotide sequence ID" value="NZ_CP108110.1"/>
</dbReference>
<dbReference type="Gene3D" id="1.10.287.130">
    <property type="match status" value="1"/>
</dbReference>
<dbReference type="InterPro" id="IPR050428">
    <property type="entry name" value="TCS_sensor_his_kinase"/>
</dbReference>
<dbReference type="GO" id="GO:0016301">
    <property type="term" value="F:kinase activity"/>
    <property type="evidence" value="ECO:0007669"/>
    <property type="project" value="UniProtKB-KW"/>
</dbReference>
<dbReference type="Pfam" id="PF00512">
    <property type="entry name" value="HisKA"/>
    <property type="match status" value="1"/>
</dbReference>
<evidence type="ECO:0000256" key="2">
    <source>
        <dbReference type="ARBA" id="ARBA00004236"/>
    </source>
</evidence>
<dbReference type="SMART" id="SM00388">
    <property type="entry name" value="HisKA"/>
    <property type="match status" value="1"/>
</dbReference>
<sequence>MRLSTRIALWAAAVVPLLVVLAGLLLLPLVGRDLRHQQDARLNERAAALLPSVRALVAADSKGRPKVEQNQQRKVVDAALDLGVRVTGTDGGVLLAVGPQPDGPDGAGALPTEPGGGPVTVRDHGTSWRVLTRAVGGNGNGNGRGSGSGLLQVIAPTGPADRQAAAVRRRVLLVALVSAPVSALLGFALAERATAPLRRLSRRAAGLDPAAAPGAPESPGSPGGHRFVPERTGTAEVDELSSALALLLTRYDEQARRTAQALDTARAFSADASHELRTPLMSLRTNLDVLAAHPDLPAADRDEIVAELRQDHARLLDLLTALSTLARGDLVQLDAFQPVDLAELVDATAEEARRRHPGTVFAVHAPAELRVFGWESGLRIMLANLLGNAAVHGRADGVPARVTVRLAAEGAQARLTVDDSGPGVPPEDRAAVFQRFHRHRDSPGSGLGLTLVAQQAALHRGTVALTAPPDGTGCRAEVTLPLPRPDAPTLELPARRDWLTASGH</sequence>
<evidence type="ECO:0000256" key="8">
    <source>
        <dbReference type="ARBA" id="ARBA00022989"/>
    </source>
</evidence>
<feature type="region of interest" description="Disordered" evidence="11">
    <location>
        <begin position="206"/>
        <end position="229"/>
    </location>
</feature>
<evidence type="ECO:0000256" key="4">
    <source>
        <dbReference type="ARBA" id="ARBA00022553"/>
    </source>
</evidence>
<evidence type="ECO:0000259" key="13">
    <source>
        <dbReference type="PROSITE" id="PS50109"/>
    </source>
</evidence>
<dbReference type="InterPro" id="IPR004358">
    <property type="entry name" value="Sig_transdc_His_kin-like_C"/>
</dbReference>
<dbReference type="Gene3D" id="3.30.565.10">
    <property type="entry name" value="Histidine kinase-like ATPase, C-terminal domain"/>
    <property type="match status" value="1"/>
</dbReference>
<dbReference type="PROSITE" id="PS50109">
    <property type="entry name" value="HIS_KIN"/>
    <property type="match status" value="1"/>
</dbReference>
<evidence type="ECO:0000256" key="1">
    <source>
        <dbReference type="ARBA" id="ARBA00000085"/>
    </source>
</evidence>
<dbReference type="InterPro" id="IPR003594">
    <property type="entry name" value="HATPase_dom"/>
</dbReference>
<dbReference type="PRINTS" id="PR00344">
    <property type="entry name" value="BCTRLSENSOR"/>
</dbReference>
<keyword evidence="9" id="KW-0902">Two-component regulatory system</keyword>
<feature type="domain" description="Histidine kinase" evidence="13">
    <location>
        <begin position="271"/>
        <end position="484"/>
    </location>
</feature>
<comment type="catalytic activity">
    <reaction evidence="1">
        <text>ATP + protein L-histidine = ADP + protein N-phospho-L-histidine.</text>
        <dbReference type="EC" id="2.7.13.3"/>
    </reaction>
</comment>
<protein>
    <recommendedName>
        <fullName evidence="3">histidine kinase</fullName>
        <ecNumber evidence="3">2.7.13.3</ecNumber>
    </recommendedName>
</protein>
<gene>
    <name evidence="14" type="ORF">OHA16_35810</name>
</gene>
<evidence type="ECO:0000256" key="11">
    <source>
        <dbReference type="SAM" id="MobiDB-lite"/>
    </source>
</evidence>
<dbReference type="SUPFAM" id="SSF55874">
    <property type="entry name" value="ATPase domain of HSP90 chaperone/DNA topoisomerase II/histidine kinase"/>
    <property type="match status" value="1"/>
</dbReference>
<dbReference type="SMART" id="SM00387">
    <property type="entry name" value="HATPase_c"/>
    <property type="match status" value="1"/>
</dbReference>
<dbReference type="EMBL" id="CP108110">
    <property type="protein sequence ID" value="WUQ87879.1"/>
    <property type="molecule type" value="Genomic_DNA"/>
</dbReference>
<dbReference type="InterPro" id="IPR036890">
    <property type="entry name" value="HATPase_C_sf"/>
</dbReference>
<feature type="compositionally biased region" description="Low complexity" evidence="11">
    <location>
        <begin position="206"/>
        <end position="220"/>
    </location>
</feature>
<name>A0ABZ1UA63_9ACTN</name>
<keyword evidence="15" id="KW-1185">Reference proteome</keyword>
<accession>A0ABZ1UA63</accession>
<dbReference type="CDD" id="cd00082">
    <property type="entry name" value="HisKA"/>
    <property type="match status" value="1"/>
</dbReference>
<evidence type="ECO:0000256" key="5">
    <source>
        <dbReference type="ARBA" id="ARBA00022679"/>
    </source>
</evidence>
<evidence type="ECO:0000313" key="14">
    <source>
        <dbReference type="EMBL" id="WUQ87879.1"/>
    </source>
</evidence>
<dbReference type="PANTHER" id="PTHR45436">
    <property type="entry name" value="SENSOR HISTIDINE KINASE YKOH"/>
    <property type="match status" value="1"/>
</dbReference>
<comment type="subcellular location">
    <subcellularLocation>
        <location evidence="2">Cell membrane</location>
    </subcellularLocation>
</comment>
<dbReference type="PANTHER" id="PTHR45436:SF5">
    <property type="entry name" value="SENSOR HISTIDINE KINASE TRCS"/>
    <property type="match status" value="1"/>
</dbReference>
<dbReference type="InterPro" id="IPR005467">
    <property type="entry name" value="His_kinase_dom"/>
</dbReference>